<evidence type="ECO:0000256" key="1">
    <source>
        <dbReference type="ARBA" id="ARBA00001947"/>
    </source>
</evidence>
<evidence type="ECO:0000256" key="4">
    <source>
        <dbReference type="SAM" id="Phobius"/>
    </source>
</evidence>
<proteinExistence type="predicted"/>
<dbReference type="PANTHER" id="PTHR42813">
    <property type="entry name" value="ZINC-TYPE ALCOHOL DEHYDROGENASE-LIKE"/>
    <property type="match status" value="1"/>
</dbReference>
<evidence type="ECO:0000313" key="6">
    <source>
        <dbReference type="EMBL" id="KIM21714.1"/>
    </source>
</evidence>
<dbReference type="InterPro" id="IPR013154">
    <property type="entry name" value="ADH-like_N"/>
</dbReference>
<keyword evidence="4" id="KW-0812">Transmembrane</keyword>
<reference evidence="7" key="2">
    <citation type="submission" date="2015-01" db="EMBL/GenBank/DDBJ databases">
        <title>Evolutionary Origins and Diversification of the Mycorrhizal Mutualists.</title>
        <authorList>
            <consortium name="DOE Joint Genome Institute"/>
            <consortium name="Mycorrhizal Genomics Consortium"/>
            <person name="Kohler A."/>
            <person name="Kuo A."/>
            <person name="Nagy L.G."/>
            <person name="Floudas D."/>
            <person name="Copeland A."/>
            <person name="Barry K.W."/>
            <person name="Cichocki N."/>
            <person name="Veneault-Fourrey C."/>
            <person name="LaButti K."/>
            <person name="Lindquist E.A."/>
            <person name="Lipzen A."/>
            <person name="Lundell T."/>
            <person name="Morin E."/>
            <person name="Murat C."/>
            <person name="Riley R."/>
            <person name="Ohm R."/>
            <person name="Sun H."/>
            <person name="Tunlid A."/>
            <person name="Henrissat B."/>
            <person name="Grigoriev I.V."/>
            <person name="Hibbett D.S."/>
            <person name="Martin F."/>
        </authorList>
    </citation>
    <scope>NUCLEOTIDE SEQUENCE [LARGE SCALE GENOMIC DNA]</scope>
    <source>
        <strain evidence="7">MAFF 305830</strain>
    </source>
</reference>
<gene>
    <name evidence="6" type="ORF">M408DRAFT_333325</name>
</gene>
<dbReference type="SUPFAM" id="SSF50129">
    <property type="entry name" value="GroES-like"/>
    <property type="match status" value="1"/>
</dbReference>
<dbReference type="GO" id="GO:0046872">
    <property type="term" value="F:metal ion binding"/>
    <property type="evidence" value="ECO:0007669"/>
    <property type="project" value="UniProtKB-KW"/>
</dbReference>
<dbReference type="Gene3D" id="3.90.180.10">
    <property type="entry name" value="Medium-chain alcohol dehydrogenases, catalytic domain"/>
    <property type="match status" value="1"/>
</dbReference>
<keyword evidence="4" id="KW-0472">Membrane</keyword>
<sequence length="434" mass="46798">MAELADTSKTSNQLPKTQKAIRLHAPRHVKVDDIPVPEIEHPDDAIVKVLLAGLCGSDLHPYRGHKFDGAEPFVKGHELYGEIVRLGSSFASASSGSNKAEGRPKGYATYRVGMKVIATFSVSCLECEYCIHGFTSRCVHSQLLGSPALPGAQAQFIRIPKAGGTLIEMDSSDLPPETAILLADILPTGYFATLQAFQHPNLASFLGRTNGLVDSYFNTNVVASAPNKTSVMVFAVVGLGPVGVCALVSLIDFMVLQINGARSETNNGSQSRPPKLTFEIIAIDLQEARREQARKFVEQITEESWASEISVKFLSPNDAVADSCHAVLEAVGSSPTLALSSQLARPFGVISSVGVHSNPVFPVPTPLLYDKNLSFAFGRCPVRTLLERSREVLARRQNAFKGFVGTLVPLSEAPTAYERFEKNEGGKVCFAPWA</sequence>
<dbReference type="InterPro" id="IPR036291">
    <property type="entry name" value="NAD(P)-bd_dom_sf"/>
</dbReference>
<dbReference type="AlphaFoldDB" id="A0A0C3ANV0"/>
<evidence type="ECO:0000313" key="7">
    <source>
        <dbReference type="Proteomes" id="UP000054097"/>
    </source>
</evidence>
<name>A0A0C3ANV0_SERVB</name>
<dbReference type="Gene3D" id="3.40.50.720">
    <property type="entry name" value="NAD(P)-binding Rossmann-like Domain"/>
    <property type="match status" value="1"/>
</dbReference>
<accession>A0A0C3ANV0</accession>
<keyword evidence="3" id="KW-0862">Zinc</keyword>
<dbReference type="InterPro" id="IPR011032">
    <property type="entry name" value="GroES-like_sf"/>
</dbReference>
<evidence type="ECO:0000259" key="5">
    <source>
        <dbReference type="Pfam" id="PF08240"/>
    </source>
</evidence>
<comment type="cofactor">
    <cofactor evidence="1">
        <name>Zn(2+)</name>
        <dbReference type="ChEBI" id="CHEBI:29105"/>
    </cofactor>
</comment>
<keyword evidence="7" id="KW-1185">Reference proteome</keyword>
<protein>
    <recommendedName>
        <fullName evidence="5">Alcohol dehydrogenase-like N-terminal domain-containing protein</fullName>
    </recommendedName>
</protein>
<evidence type="ECO:0000256" key="3">
    <source>
        <dbReference type="ARBA" id="ARBA00022833"/>
    </source>
</evidence>
<organism evidence="6 7">
    <name type="scientific">Serendipita vermifera MAFF 305830</name>
    <dbReference type="NCBI Taxonomy" id="933852"/>
    <lineage>
        <taxon>Eukaryota</taxon>
        <taxon>Fungi</taxon>
        <taxon>Dikarya</taxon>
        <taxon>Basidiomycota</taxon>
        <taxon>Agaricomycotina</taxon>
        <taxon>Agaricomycetes</taxon>
        <taxon>Sebacinales</taxon>
        <taxon>Serendipitaceae</taxon>
        <taxon>Serendipita</taxon>
    </lineage>
</organism>
<dbReference type="STRING" id="933852.A0A0C3ANV0"/>
<reference evidence="6 7" key="1">
    <citation type="submission" date="2014-04" db="EMBL/GenBank/DDBJ databases">
        <authorList>
            <consortium name="DOE Joint Genome Institute"/>
            <person name="Kuo A."/>
            <person name="Zuccaro A."/>
            <person name="Kohler A."/>
            <person name="Nagy L.G."/>
            <person name="Floudas D."/>
            <person name="Copeland A."/>
            <person name="Barry K.W."/>
            <person name="Cichocki N."/>
            <person name="Veneault-Fourrey C."/>
            <person name="LaButti K."/>
            <person name="Lindquist E.A."/>
            <person name="Lipzen A."/>
            <person name="Lundell T."/>
            <person name="Morin E."/>
            <person name="Murat C."/>
            <person name="Sun H."/>
            <person name="Tunlid A."/>
            <person name="Henrissat B."/>
            <person name="Grigoriev I.V."/>
            <person name="Hibbett D.S."/>
            <person name="Martin F."/>
            <person name="Nordberg H.P."/>
            <person name="Cantor M.N."/>
            <person name="Hua S.X."/>
        </authorList>
    </citation>
    <scope>NUCLEOTIDE SEQUENCE [LARGE SCALE GENOMIC DNA]</scope>
    <source>
        <strain evidence="6 7">MAFF 305830</strain>
    </source>
</reference>
<dbReference type="OrthoDB" id="3941538at2759"/>
<dbReference type="Pfam" id="PF08240">
    <property type="entry name" value="ADH_N"/>
    <property type="match status" value="1"/>
</dbReference>
<keyword evidence="4" id="KW-1133">Transmembrane helix</keyword>
<feature type="domain" description="Alcohol dehydrogenase-like N-terminal" evidence="5">
    <location>
        <begin position="42"/>
        <end position="162"/>
    </location>
</feature>
<dbReference type="HOGENOM" id="CLU_026673_11_3_1"/>
<evidence type="ECO:0000256" key="2">
    <source>
        <dbReference type="ARBA" id="ARBA00022723"/>
    </source>
</evidence>
<feature type="transmembrane region" description="Helical" evidence="4">
    <location>
        <begin position="231"/>
        <end position="256"/>
    </location>
</feature>
<keyword evidence="2" id="KW-0479">Metal-binding</keyword>
<dbReference type="SUPFAM" id="SSF51735">
    <property type="entry name" value="NAD(P)-binding Rossmann-fold domains"/>
    <property type="match status" value="1"/>
</dbReference>
<dbReference type="PANTHER" id="PTHR42813:SF2">
    <property type="entry name" value="DEHYDROGENASE, ZINC-CONTAINING, PUTATIVE (AFU_ORTHOLOGUE AFUA_2G02810)-RELATED"/>
    <property type="match status" value="1"/>
</dbReference>
<dbReference type="EMBL" id="KN824374">
    <property type="protein sequence ID" value="KIM21714.1"/>
    <property type="molecule type" value="Genomic_DNA"/>
</dbReference>
<dbReference type="Proteomes" id="UP000054097">
    <property type="component" value="Unassembled WGS sequence"/>
</dbReference>